<accession>A0A7R7MV90</accession>
<protein>
    <submittedName>
        <fullName evidence="3">Uncharacterized protein</fullName>
    </submittedName>
</protein>
<feature type="region of interest" description="Disordered" evidence="1">
    <location>
        <begin position="1"/>
        <end position="29"/>
    </location>
</feature>
<keyword evidence="2" id="KW-0472">Membrane</keyword>
<gene>
    <name evidence="3" type="ORF">MINTM018_34590</name>
</gene>
<feature type="transmembrane region" description="Helical" evidence="2">
    <location>
        <begin position="69"/>
        <end position="92"/>
    </location>
</feature>
<dbReference type="RefSeq" id="WP_201406086.1">
    <property type="nucleotide sequence ID" value="NZ_AP024255.1"/>
</dbReference>
<evidence type="ECO:0000313" key="3">
    <source>
        <dbReference type="EMBL" id="BCP00690.1"/>
    </source>
</evidence>
<keyword evidence="2" id="KW-1133">Transmembrane helix</keyword>
<dbReference type="EMBL" id="AP024255">
    <property type="protein sequence ID" value="BCP00690.1"/>
    <property type="molecule type" value="Genomic_DNA"/>
</dbReference>
<feature type="compositionally biased region" description="Acidic residues" evidence="1">
    <location>
        <begin position="1"/>
        <end position="10"/>
    </location>
</feature>
<name>A0A7R7MV90_MYCIT</name>
<sequence>MPTNNDEDEQPPTTAAGSADATEIGPAADETELVAPLTVPASELAWSRDQDGDTGGDYSWGRAAERASIIVLGAAAVAVVIGLVTWLGFYLLDDQTKPAAAPEVPRPVTMVPAAALPPVTAAPVPAAAPPATVTVTAPPPATVTVQAAPPPAPEVKPAPALPPPSRGTNVFTICPDGHEGVVGGHTSCAFAENVRRTFYNSGMSNTFTAYSPVTGDAYEMTCAGRYPAYFTDGTTTISTRCYGGDNAEVVIW</sequence>
<proteinExistence type="predicted"/>
<evidence type="ECO:0000313" key="4">
    <source>
        <dbReference type="Proteomes" id="UP000595205"/>
    </source>
</evidence>
<evidence type="ECO:0000256" key="1">
    <source>
        <dbReference type="SAM" id="MobiDB-lite"/>
    </source>
</evidence>
<reference evidence="3 4" key="1">
    <citation type="submission" date="2020-12" db="EMBL/GenBank/DDBJ databases">
        <title>Genome sequence of clinical Mycobacterium intracellulare strains.</title>
        <authorList>
            <person name="Tateishi Y."/>
            <person name="Matsumoto S."/>
            <person name="Fukushima Y."/>
            <person name="Nakajima C."/>
            <person name="Suzuki Y."/>
        </authorList>
    </citation>
    <scope>NUCLEOTIDE SEQUENCE [LARGE SCALE GENOMIC DNA]</scope>
    <source>
        <strain evidence="3 4">M018</strain>
    </source>
</reference>
<dbReference type="AlphaFoldDB" id="A0A7R7MV90"/>
<dbReference type="Proteomes" id="UP000595205">
    <property type="component" value="Chromosome"/>
</dbReference>
<keyword evidence="2" id="KW-0812">Transmembrane</keyword>
<organism evidence="3 4">
    <name type="scientific">Mycobacterium intracellulare</name>
    <dbReference type="NCBI Taxonomy" id="1767"/>
    <lineage>
        <taxon>Bacteria</taxon>
        <taxon>Bacillati</taxon>
        <taxon>Actinomycetota</taxon>
        <taxon>Actinomycetes</taxon>
        <taxon>Mycobacteriales</taxon>
        <taxon>Mycobacteriaceae</taxon>
        <taxon>Mycobacterium</taxon>
        <taxon>Mycobacterium avium complex (MAC)</taxon>
    </lineage>
</organism>
<evidence type="ECO:0000256" key="2">
    <source>
        <dbReference type="SAM" id="Phobius"/>
    </source>
</evidence>